<dbReference type="GO" id="GO:0005886">
    <property type="term" value="C:plasma membrane"/>
    <property type="evidence" value="ECO:0007669"/>
    <property type="project" value="UniProtKB-SubCell"/>
</dbReference>
<dbReference type="EMBL" id="VZTF01005257">
    <property type="protein sequence ID" value="NXB06669.1"/>
    <property type="molecule type" value="Genomic_DNA"/>
</dbReference>
<evidence type="ECO:0000256" key="10">
    <source>
        <dbReference type="ARBA" id="ARBA00023170"/>
    </source>
</evidence>
<keyword evidence="11" id="KW-0325">Glycoprotein</keyword>
<evidence type="ECO:0000256" key="1">
    <source>
        <dbReference type="ARBA" id="ARBA00004651"/>
    </source>
</evidence>
<evidence type="ECO:0000256" key="2">
    <source>
        <dbReference type="ARBA" id="ARBA00015317"/>
    </source>
</evidence>
<evidence type="ECO:0000256" key="11">
    <source>
        <dbReference type="ARBA" id="ARBA00023180"/>
    </source>
</evidence>
<dbReference type="GO" id="GO:0043410">
    <property type="term" value="P:positive regulation of MAPK cascade"/>
    <property type="evidence" value="ECO:0007669"/>
    <property type="project" value="TreeGrafter"/>
</dbReference>
<keyword evidence="12 14" id="KW-0807">Transducer</keyword>
<feature type="transmembrane region" description="Helical" evidence="16">
    <location>
        <begin position="15"/>
        <end position="39"/>
    </location>
</feature>
<dbReference type="Pfam" id="PF00001">
    <property type="entry name" value="7tm_1"/>
    <property type="match status" value="1"/>
</dbReference>
<evidence type="ECO:0000256" key="4">
    <source>
        <dbReference type="ARBA" id="ARBA00022553"/>
    </source>
</evidence>
<dbReference type="PROSITE" id="PS50262">
    <property type="entry name" value="G_PROTEIN_RECEP_F1_2"/>
    <property type="match status" value="1"/>
</dbReference>
<sequence length="470" mass="53109">MSKNTTENSSNAPSALLGLFLGSISLVTIVMNILVLCAVKTEKKLQTVGNLYIVSLSVADLIVGAAVMPLNIVYLLNPAWPLGLAACLFWLSMDYVASTASIFNLFILCMDRYRSVQQPLKYLKYRTKMRASLLILGVWLLSFTWVIPILGWHVFANNGQRKVQEDKCETEFSEVTWFKVLTAIFNFYLPSLLMLWFYCKIFRTVRKHCQHRELPNGSYWSSLEKTTVHRTKIKDEKNICLPEQILGENTPGTDKQSSPEPQKAKAELGFSNPDKASKALSNGKVLKWSCFSLTTAKPEPGLDKAGKNGVRATKKPGNKEQPGCQDSDSSVASDNPTFTGVAPSAEHPGSNPERSRCPQGRTERRDSRGLTFLRKTWHTLHSHSRGSIQRHGNRERKAAKQLGVIMAAFMLCWIPYFVLFMVITFHNHERLSDLHMVTIWLGYVNSTLNPFLYPLCNQNFKKTFKKLLHI</sequence>
<accession>A0A7K8AY82</accession>
<reference evidence="18 19" key="1">
    <citation type="submission" date="2019-09" db="EMBL/GenBank/DDBJ databases">
        <title>Bird 10,000 Genomes (B10K) Project - Family phase.</title>
        <authorList>
            <person name="Zhang G."/>
        </authorList>
    </citation>
    <scope>NUCLEOTIDE SEQUENCE [LARGE SCALE GENOMIC DNA]</scope>
    <source>
        <strain evidence="18">B10K-DU-029-38</strain>
        <tissue evidence="18">Muscle</tissue>
    </source>
</reference>
<comment type="caution">
    <text evidence="18">The sequence shown here is derived from an EMBL/GenBank/DDBJ whole genome shotgun (WGS) entry which is preliminary data.</text>
</comment>
<dbReference type="CDD" id="cd15050">
    <property type="entry name" value="7tmA_Histamine_H1R"/>
    <property type="match status" value="1"/>
</dbReference>
<dbReference type="Gene3D" id="1.20.1070.10">
    <property type="entry name" value="Rhodopsin 7-helix transmembrane proteins"/>
    <property type="match status" value="2"/>
</dbReference>
<keyword evidence="5 14" id="KW-0812">Transmembrane</keyword>
<dbReference type="SUPFAM" id="SSF81321">
    <property type="entry name" value="Family A G protein-coupled receptor-like"/>
    <property type="match status" value="1"/>
</dbReference>
<evidence type="ECO:0000313" key="19">
    <source>
        <dbReference type="Proteomes" id="UP000517678"/>
    </source>
</evidence>
<gene>
    <name evidence="18" type="primary">Hrh1</name>
    <name evidence="18" type="ORF">CNELOR_R09961</name>
</gene>
<evidence type="ECO:0000313" key="18">
    <source>
        <dbReference type="EMBL" id="NXB06669.1"/>
    </source>
</evidence>
<feature type="region of interest" description="Disordered" evidence="15">
    <location>
        <begin position="244"/>
        <end position="275"/>
    </location>
</feature>
<keyword evidence="6 16" id="KW-1133">Transmembrane helix</keyword>
<dbReference type="PROSITE" id="PS00237">
    <property type="entry name" value="G_PROTEIN_RECEP_F1_1"/>
    <property type="match status" value="1"/>
</dbReference>
<evidence type="ECO:0000256" key="16">
    <source>
        <dbReference type="SAM" id="Phobius"/>
    </source>
</evidence>
<feature type="transmembrane region" description="Helical" evidence="16">
    <location>
        <begin position="175"/>
        <end position="198"/>
    </location>
</feature>
<feature type="transmembrane region" description="Helical" evidence="16">
    <location>
        <begin position="437"/>
        <end position="456"/>
    </location>
</feature>
<dbReference type="GO" id="GO:0071880">
    <property type="term" value="P:adenylate cyclase-activating adrenergic receptor signaling pathway"/>
    <property type="evidence" value="ECO:0007669"/>
    <property type="project" value="TreeGrafter"/>
</dbReference>
<dbReference type="PRINTS" id="PR00237">
    <property type="entry name" value="GPCRRHODOPSN"/>
</dbReference>
<dbReference type="GO" id="GO:0043114">
    <property type="term" value="P:regulation of vascular permeability"/>
    <property type="evidence" value="ECO:0007669"/>
    <property type="project" value="InterPro"/>
</dbReference>
<keyword evidence="3" id="KW-1003">Cell membrane</keyword>
<feature type="transmembrane region" description="Helical" evidence="16">
    <location>
        <begin position="402"/>
        <end position="425"/>
    </location>
</feature>
<evidence type="ECO:0000256" key="12">
    <source>
        <dbReference type="ARBA" id="ARBA00023224"/>
    </source>
</evidence>
<feature type="domain" description="G-protein coupled receptors family 1 profile" evidence="17">
    <location>
        <begin position="31"/>
        <end position="453"/>
    </location>
</feature>
<feature type="non-terminal residue" evidence="18">
    <location>
        <position position="1"/>
    </location>
</feature>
<organism evidence="18 19">
    <name type="scientific">Cnemophilus loriae</name>
    <name type="common">Loria's bird-of-paradise</name>
    <dbReference type="NCBI Taxonomy" id="254448"/>
    <lineage>
        <taxon>Eukaryota</taxon>
        <taxon>Metazoa</taxon>
        <taxon>Chordata</taxon>
        <taxon>Craniata</taxon>
        <taxon>Vertebrata</taxon>
        <taxon>Euteleostomi</taxon>
        <taxon>Archelosauria</taxon>
        <taxon>Archosauria</taxon>
        <taxon>Dinosauria</taxon>
        <taxon>Saurischia</taxon>
        <taxon>Theropoda</taxon>
        <taxon>Coelurosauria</taxon>
        <taxon>Aves</taxon>
        <taxon>Neognathae</taxon>
        <taxon>Neoaves</taxon>
        <taxon>Telluraves</taxon>
        <taxon>Australaves</taxon>
        <taxon>Passeriformes</taxon>
        <taxon>Corvoidea</taxon>
        <taxon>Corvidae</taxon>
        <taxon>Cnemophilus</taxon>
    </lineage>
</organism>
<evidence type="ECO:0000256" key="7">
    <source>
        <dbReference type="ARBA" id="ARBA00023040"/>
    </source>
</evidence>
<feature type="compositionally biased region" description="Basic and acidic residues" evidence="15">
    <location>
        <begin position="353"/>
        <end position="365"/>
    </location>
</feature>
<dbReference type="PANTHER" id="PTHR24248:SF204">
    <property type="entry name" value="HISTAMINE H1 RECEPTOR"/>
    <property type="match status" value="1"/>
</dbReference>
<dbReference type="InterPro" id="IPR000276">
    <property type="entry name" value="GPCR_Rhodpsn"/>
</dbReference>
<feature type="compositionally biased region" description="Polar residues" evidence="15">
    <location>
        <begin position="250"/>
        <end position="260"/>
    </location>
</feature>
<dbReference type="GO" id="GO:0004969">
    <property type="term" value="F:histamine receptor activity"/>
    <property type="evidence" value="ECO:0007669"/>
    <property type="project" value="InterPro"/>
</dbReference>
<comment type="subcellular location">
    <subcellularLocation>
        <location evidence="1">Cell membrane</location>
        <topology evidence="1">Multi-pass membrane protein</topology>
    </subcellularLocation>
</comment>
<dbReference type="SMART" id="SM01381">
    <property type="entry name" value="7TM_GPCR_Srsx"/>
    <property type="match status" value="1"/>
</dbReference>
<keyword evidence="8 16" id="KW-0472">Membrane</keyword>
<dbReference type="PRINTS" id="PR00530">
    <property type="entry name" value="HISTAMINEH1R"/>
</dbReference>
<dbReference type="InterPro" id="IPR000921">
    <property type="entry name" value="Histamine_H1_rcpt"/>
</dbReference>
<feature type="non-terminal residue" evidence="18">
    <location>
        <position position="470"/>
    </location>
</feature>
<comment type="function">
    <text evidence="13">G-protein-coupled receptor for histamine, a biogenic amine that functions as an immune modulator and a neurotransmitter. Through the H1 receptor, histamine mediates the contraction of smooth muscles and increases capillary permeability due to contraction of terminal venules. Also mediates neurotransmission in the central nervous system and thereby regulates circadian rhythms, emotional and locomotor activities as well as cognitive functions.</text>
</comment>
<keyword evidence="19" id="KW-1185">Reference proteome</keyword>
<feature type="region of interest" description="Disordered" evidence="15">
    <location>
        <begin position="297"/>
        <end position="365"/>
    </location>
</feature>
<keyword evidence="7 14" id="KW-0297">G-protein coupled receptor</keyword>
<comment type="similarity">
    <text evidence="14">Belongs to the G-protein coupled receptor 1 family.</text>
</comment>
<name>A0A7K8AY82_9CORV</name>
<dbReference type="GO" id="GO:0045907">
    <property type="term" value="P:positive regulation of vasoconstriction"/>
    <property type="evidence" value="ECO:0007669"/>
    <property type="project" value="InterPro"/>
</dbReference>
<evidence type="ECO:0000256" key="13">
    <source>
        <dbReference type="ARBA" id="ARBA00045624"/>
    </source>
</evidence>
<proteinExistence type="inferred from homology"/>
<evidence type="ECO:0000259" key="17">
    <source>
        <dbReference type="PROSITE" id="PS50262"/>
    </source>
</evidence>
<keyword evidence="9" id="KW-1015">Disulfide bond</keyword>
<keyword evidence="4" id="KW-0597">Phosphoprotein</keyword>
<feature type="transmembrane region" description="Helical" evidence="16">
    <location>
        <begin position="51"/>
        <end position="76"/>
    </location>
</feature>
<evidence type="ECO:0000256" key="8">
    <source>
        <dbReference type="ARBA" id="ARBA00023136"/>
    </source>
</evidence>
<feature type="transmembrane region" description="Helical" evidence="16">
    <location>
        <begin position="82"/>
        <end position="110"/>
    </location>
</feature>
<evidence type="ECO:0000256" key="5">
    <source>
        <dbReference type="ARBA" id="ARBA00022692"/>
    </source>
</evidence>
<dbReference type="PANTHER" id="PTHR24248">
    <property type="entry name" value="ADRENERGIC RECEPTOR-RELATED G-PROTEIN COUPLED RECEPTOR"/>
    <property type="match status" value="1"/>
</dbReference>
<protein>
    <recommendedName>
        <fullName evidence="2">Histamine H1 receptor</fullName>
    </recommendedName>
</protein>
<dbReference type="InterPro" id="IPR017452">
    <property type="entry name" value="GPCR_Rhodpsn_7TM"/>
</dbReference>
<evidence type="ECO:0000256" key="14">
    <source>
        <dbReference type="RuleBase" id="RU000688"/>
    </source>
</evidence>
<keyword evidence="10 14" id="KW-0675">Receptor</keyword>
<dbReference type="Proteomes" id="UP000517678">
    <property type="component" value="Unassembled WGS sequence"/>
</dbReference>
<evidence type="ECO:0000256" key="3">
    <source>
        <dbReference type="ARBA" id="ARBA00022475"/>
    </source>
</evidence>
<dbReference type="AlphaFoldDB" id="A0A7K8AY82"/>
<evidence type="ECO:0000256" key="9">
    <source>
        <dbReference type="ARBA" id="ARBA00023157"/>
    </source>
</evidence>
<feature type="transmembrane region" description="Helical" evidence="16">
    <location>
        <begin position="131"/>
        <end position="155"/>
    </location>
</feature>
<evidence type="ECO:0000256" key="15">
    <source>
        <dbReference type="SAM" id="MobiDB-lite"/>
    </source>
</evidence>
<evidence type="ECO:0000256" key="6">
    <source>
        <dbReference type="ARBA" id="ARBA00022989"/>
    </source>
</evidence>
<feature type="compositionally biased region" description="Polar residues" evidence="15">
    <location>
        <begin position="324"/>
        <end position="338"/>
    </location>
</feature>